<proteinExistence type="predicted"/>
<dbReference type="RefSeq" id="WP_165838354.1">
    <property type="nucleotide sequence ID" value="NZ_CP177354.1"/>
</dbReference>
<reference evidence="2 3" key="1">
    <citation type="submission" date="2015-03" db="EMBL/GenBank/DDBJ databases">
        <authorList>
            <person name="Krishnan R."/>
            <person name="Midha S."/>
            <person name="Patil P.B."/>
            <person name="Rameshkumar N."/>
        </authorList>
    </citation>
    <scope>NUCLEOTIDE SEQUENCE [LARGE SCALE GENOMIC DNA]</scope>
    <source>
        <strain evidence="2 3">L1E11</strain>
    </source>
</reference>
<dbReference type="Proteomes" id="UP000248090">
    <property type="component" value="Unassembled WGS sequence"/>
</dbReference>
<gene>
    <name evidence="2" type="ORF">WH50_07900</name>
</gene>
<comment type="caution">
    <text evidence="2">The sequence shown here is derived from an EMBL/GenBank/DDBJ whole genome shotgun (WGS) entry which is preliminary data.</text>
</comment>
<accession>A0ABX5LYS1</accession>
<sequence length="130" mass="14769">MSLVHAEPMPITQNCGAVPVMLPMPMPGHDVGTPPPRAHDDNDFMHMTRDLDLTDEQLANIKTIQASHQAERENLHQQEHDIDHKVMDEVFAILTPEQQSLVKARKELHKAELTLRIQQLQSELKKLSSN</sequence>
<evidence type="ECO:0000256" key="1">
    <source>
        <dbReference type="SAM" id="Coils"/>
    </source>
</evidence>
<evidence type="ECO:0000313" key="2">
    <source>
        <dbReference type="EMBL" id="PXF31841.1"/>
    </source>
</evidence>
<keyword evidence="1" id="KW-0175">Coiled coil</keyword>
<evidence type="ECO:0000313" key="3">
    <source>
        <dbReference type="Proteomes" id="UP000248090"/>
    </source>
</evidence>
<dbReference type="EMBL" id="LAPT01000032">
    <property type="protein sequence ID" value="PXF31841.1"/>
    <property type="molecule type" value="Genomic_DNA"/>
</dbReference>
<name>A0ABX5LYS1_9GAMM</name>
<dbReference type="Gene3D" id="1.20.120.1490">
    <property type="match status" value="1"/>
</dbReference>
<feature type="coiled-coil region" evidence="1">
    <location>
        <begin position="101"/>
        <end position="130"/>
    </location>
</feature>
<organism evidence="2 3">
    <name type="scientific">Pokkaliibacter plantistimulans</name>
    <dbReference type="NCBI Taxonomy" id="1635171"/>
    <lineage>
        <taxon>Bacteria</taxon>
        <taxon>Pseudomonadati</taxon>
        <taxon>Pseudomonadota</taxon>
        <taxon>Gammaproteobacteria</taxon>
        <taxon>Oceanospirillales</taxon>
        <taxon>Balneatrichaceae</taxon>
        <taxon>Pokkaliibacter</taxon>
    </lineage>
</organism>
<keyword evidence="3" id="KW-1185">Reference proteome</keyword>
<protein>
    <recommendedName>
        <fullName evidence="4">Zinc resistance-associated protein</fullName>
    </recommendedName>
</protein>
<evidence type="ECO:0008006" key="4">
    <source>
        <dbReference type="Google" id="ProtNLM"/>
    </source>
</evidence>